<dbReference type="GO" id="GO:0004540">
    <property type="term" value="F:RNA nuclease activity"/>
    <property type="evidence" value="ECO:0007669"/>
    <property type="project" value="InterPro"/>
</dbReference>
<keyword evidence="3" id="KW-0732">Signal</keyword>
<dbReference type="Proteomes" id="UP000275772">
    <property type="component" value="Unassembled WGS sequence"/>
</dbReference>
<dbReference type="Gene3D" id="3.10.450.30">
    <property type="entry name" value="Microbial ribonucleases"/>
    <property type="match status" value="1"/>
</dbReference>
<accession>A0A383V411</accession>
<keyword evidence="1" id="KW-0540">Nuclease</keyword>
<evidence type="ECO:0000313" key="5">
    <source>
        <dbReference type="Proteomes" id="UP000275772"/>
    </source>
</evidence>
<evidence type="ECO:0000313" key="4">
    <source>
        <dbReference type="EMBL" id="SZF06222.1"/>
    </source>
</evidence>
<feature type="signal peptide" evidence="3">
    <location>
        <begin position="1"/>
        <end position="21"/>
    </location>
</feature>
<feature type="chain" id="PRO_5016806103" evidence="3">
    <location>
        <begin position="22"/>
        <end position="152"/>
    </location>
</feature>
<evidence type="ECO:0000256" key="1">
    <source>
        <dbReference type="ARBA" id="ARBA00022722"/>
    </source>
</evidence>
<gene>
    <name evidence="4" type="ORF">BLGHR1_17025</name>
</gene>
<dbReference type="InterPro" id="IPR016191">
    <property type="entry name" value="Ribonuclease/ribotoxin"/>
</dbReference>
<proteinExistence type="predicted"/>
<dbReference type="GO" id="GO:0016787">
    <property type="term" value="F:hydrolase activity"/>
    <property type="evidence" value="ECO:0007669"/>
    <property type="project" value="UniProtKB-KW"/>
</dbReference>
<sequence>MNLSIANSIMMLVSISSPAMAGFLNAKATGNSQPLRVPIQEKPFYITCGSGSSYDYSYLESSVHEGLSRISDLSKGQKAYPIENTDFVYKVDGKYWVYPILHTNQVYQQGQVDDDFVVFNSKGLILGGLHLDKTSPRTIYPCKFSETTEFMP</sequence>
<protein>
    <submittedName>
        <fullName evidence="4">Uncharacterized protein</fullName>
    </submittedName>
</protein>
<organism evidence="4 5">
    <name type="scientific">Blumeria hordei</name>
    <name type="common">Barley powdery mildew</name>
    <name type="synonym">Blumeria graminis f. sp. hordei</name>
    <dbReference type="NCBI Taxonomy" id="2867405"/>
    <lineage>
        <taxon>Eukaryota</taxon>
        <taxon>Fungi</taxon>
        <taxon>Dikarya</taxon>
        <taxon>Ascomycota</taxon>
        <taxon>Pezizomycotina</taxon>
        <taxon>Leotiomycetes</taxon>
        <taxon>Erysiphales</taxon>
        <taxon>Erysiphaceae</taxon>
        <taxon>Blumeria</taxon>
    </lineage>
</organism>
<dbReference type="EMBL" id="UNSH01000090">
    <property type="protein sequence ID" value="SZF06222.1"/>
    <property type="molecule type" value="Genomic_DNA"/>
</dbReference>
<evidence type="ECO:0000256" key="2">
    <source>
        <dbReference type="ARBA" id="ARBA00022801"/>
    </source>
</evidence>
<keyword evidence="2" id="KW-0378">Hydrolase</keyword>
<dbReference type="VEuPathDB" id="FungiDB:BLGHR1_17025"/>
<dbReference type="GO" id="GO:0003723">
    <property type="term" value="F:RNA binding"/>
    <property type="evidence" value="ECO:0007669"/>
    <property type="project" value="InterPro"/>
</dbReference>
<evidence type="ECO:0000256" key="3">
    <source>
        <dbReference type="SAM" id="SignalP"/>
    </source>
</evidence>
<reference evidence="4 5" key="1">
    <citation type="submission" date="2017-11" db="EMBL/GenBank/DDBJ databases">
        <authorList>
            <person name="Kracher B."/>
        </authorList>
    </citation>
    <scope>NUCLEOTIDE SEQUENCE [LARGE SCALE GENOMIC DNA]</scope>
    <source>
        <strain evidence="4 5">RACE1</strain>
    </source>
</reference>
<dbReference type="AlphaFoldDB" id="A0A383V411"/>
<dbReference type="SUPFAM" id="SSF53933">
    <property type="entry name" value="Microbial ribonucleases"/>
    <property type="match status" value="1"/>
</dbReference>
<name>A0A383V411_BLUHO</name>